<evidence type="ECO:0000259" key="1">
    <source>
        <dbReference type="Pfam" id="PF04892"/>
    </source>
</evidence>
<gene>
    <name evidence="2" type="ORF">BRCON_0813</name>
</gene>
<dbReference type="Proteomes" id="UP000262583">
    <property type="component" value="Chromosome"/>
</dbReference>
<sequence length="64" mass="7221">MTRLIGAFVLCAAYGLLDEIHQLFVPRRTFSLADWAVDCVAAAMGIVAWRMVYRRFVRLTTIGS</sequence>
<dbReference type="KEGG" id="schv:BRCON_0813"/>
<evidence type="ECO:0000313" key="3">
    <source>
        <dbReference type="Proteomes" id="UP000262583"/>
    </source>
</evidence>
<proteinExistence type="predicted"/>
<dbReference type="InterPro" id="IPR006976">
    <property type="entry name" value="VanZ-like"/>
</dbReference>
<protein>
    <recommendedName>
        <fullName evidence="1">VanZ-like domain-containing protein</fullName>
    </recommendedName>
</protein>
<organism evidence="2 3">
    <name type="scientific">Sumerlaea chitinivorans</name>
    <dbReference type="NCBI Taxonomy" id="2250252"/>
    <lineage>
        <taxon>Bacteria</taxon>
        <taxon>Candidatus Sumerlaeota</taxon>
        <taxon>Candidatus Sumerlaeia</taxon>
        <taxon>Candidatus Sumerlaeales</taxon>
        <taxon>Candidatus Sumerlaeaceae</taxon>
        <taxon>Candidatus Sumerlaea</taxon>
    </lineage>
</organism>
<name>A0A2Z4Y395_SUMC1</name>
<feature type="domain" description="VanZ-like" evidence="1">
    <location>
        <begin position="7"/>
        <end position="52"/>
    </location>
</feature>
<dbReference type="AlphaFoldDB" id="A0A2Z4Y395"/>
<accession>A0A2Z4Y395</accession>
<dbReference type="EMBL" id="CP030759">
    <property type="protein sequence ID" value="AXA35590.1"/>
    <property type="molecule type" value="Genomic_DNA"/>
</dbReference>
<dbReference type="Pfam" id="PF04892">
    <property type="entry name" value="VanZ"/>
    <property type="match status" value="1"/>
</dbReference>
<reference evidence="2 3" key="1">
    <citation type="submission" date="2018-05" db="EMBL/GenBank/DDBJ databases">
        <title>A metagenomic window into the 2 km-deep terrestrial subsurface aquifer revealed taxonomically and functionally diverse microbial community comprising novel uncultured bacterial lineages.</title>
        <authorList>
            <person name="Kadnikov V.V."/>
            <person name="Mardanov A.V."/>
            <person name="Beletsky A.V."/>
            <person name="Banks D."/>
            <person name="Pimenov N.V."/>
            <person name="Frank Y.A."/>
            <person name="Karnachuk O.V."/>
            <person name="Ravin N.V."/>
        </authorList>
    </citation>
    <scope>NUCLEOTIDE SEQUENCE [LARGE SCALE GENOMIC DNA]</scope>
    <source>
        <strain evidence="2">BY</strain>
    </source>
</reference>
<dbReference type="NCBIfam" id="NF037970">
    <property type="entry name" value="vanZ_1"/>
    <property type="match status" value="1"/>
</dbReference>
<evidence type="ECO:0000313" key="2">
    <source>
        <dbReference type="EMBL" id="AXA35590.1"/>
    </source>
</evidence>